<dbReference type="InterPro" id="IPR005097">
    <property type="entry name" value="Sacchrp_dh_NADP-bd"/>
</dbReference>
<proteinExistence type="predicted"/>
<dbReference type="Gene3D" id="3.40.50.720">
    <property type="entry name" value="NAD(P)-binding Rossmann-like Domain"/>
    <property type="match status" value="1"/>
</dbReference>
<feature type="domain" description="Saccharopine dehydrogenase NADP binding" evidence="1">
    <location>
        <begin position="6"/>
        <end position="102"/>
    </location>
</feature>
<evidence type="ECO:0000259" key="1">
    <source>
        <dbReference type="Pfam" id="PF03435"/>
    </source>
</evidence>
<dbReference type="Pfam" id="PF03435">
    <property type="entry name" value="Sacchrp_dh_NADP"/>
    <property type="match status" value="1"/>
</dbReference>
<name>A0A1B2DKT8_9BACL</name>
<dbReference type="PANTHER" id="PTHR43796:SF2">
    <property type="entry name" value="CARBOXYNORSPERMIDINE SYNTHASE"/>
    <property type="match status" value="1"/>
</dbReference>
<evidence type="ECO:0000313" key="2">
    <source>
        <dbReference type="EMBL" id="ANY68338.1"/>
    </source>
</evidence>
<dbReference type="InterPro" id="IPR036291">
    <property type="entry name" value="NAD(P)-bd_dom_sf"/>
</dbReference>
<protein>
    <submittedName>
        <fullName evidence="2">Saccharopine dehydrogenase</fullName>
    </submittedName>
</protein>
<organism evidence="2">
    <name type="scientific">Paenibacillus sp. BIHB 4019</name>
    <dbReference type="NCBI Taxonomy" id="1870819"/>
    <lineage>
        <taxon>Bacteria</taxon>
        <taxon>Bacillati</taxon>
        <taxon>Bacillota</taxon>
        <taxon>Bacilli</taxon>
        <taxon>Bacillales</taxon>
        <taxon>Paenibacillaceae</taxon>
        <taxon>Paenibacillus</taxon>
    </lineage>
</organism>
<dbReference type="PANTHER" id="PTHR43796">
    <property type="entry name" value="CARBOXYNORSPERMIDINE SYNTHASE"/>
    <property type="match status" value="1"/>
</dbReference>
<accession>A0A1B2DKT8</accession>
<dbReference type="EMBL" id="CP016808">
    <property type="protein sequence ID" value="ANY68338.1"/>
    <property type="molecule type" value="Genomic_DNA"/>
</dbReference>
<dbReference type="AlphaFoldDB" id="A0A1B2DKT8"/>
<dbReference type="RefSeq" id="WP_099519478.1">
    <property type="nucleotide sequence ID" value="NZ_CP016808.1"/>
</dbReference>
<dbReference type="SUPFAM" id="SSF51735">
    <property type="entry name" value="NAD(P)-binding Rossmann-fold domains"/>
    <property type="match status" value="1"/>
</dbReference>
<sequence>MNRNKVLIVGGYGEVGRQIAHILLERHADLEIVLGGRSPEKAKAFTSERVHTAAVDTNAEDPLQHAGEHISLIISAVNDLQDKLLLAAVRRKIPFIDVTRWTELFEQASAKLRNMALHAPVVLSSGWMAGTASLFAMLHADSLDHVAVDIHALYSLRDKAGPDSTAYMDRMTIPFHITEAGKNRLVHPMTDPVKVQFPNGYKAKCYRLDTPDHVTLLKASHIHTASFRISFDSKASTSLLVGLVNSGIWKMISGKRFRSFRQRLLYNPGTGSAHHVLIHLKGHDPNGRLVERRIAISDPLGQTHLTALGAAVQAEKLLLMLENEPLAPGVYYPEDLPDSRMDTAAIMGFFKQYGVLVSY</sequence>
<reference evidence="2" key="1">
    <citation type="submission" date="2016-08" db="EMBL/GenBank/DDBJ databases">
        <title>Complete Genome Seqeunce of Paenibacillus sp. BIHB 4019 from tea rhizoplane.</title>
        <authorList>
            <person name="Thakur R."/>
            <person name="Swarnkar M.K."/>
            <person name="Gulati A."/>
        </authorList>
    </citation>
    <scope>NUCLEOTIDE SEQUENCE [LARGE SCALE GENOMIC DNA]</scope>
    <source>
        <strain evidence="2">BIHB4019</strain>
    </source>
</reference>
<gene>
    <name evidence="2" type="ORF">BBD42_19050</name>
</gene>